<dbReference type="RefSeq" id="WP_222976295.1">
    <property type="nucleotide sequence ID" value="NZ_JAINVZ010000005.1"/>
</dbReference>
<evidence type="ECO:0000313" key="1">
    <source>
        <dbReference type="EMBL" id="MBY8885162.1"/>
    </source>
</evidence>
<protein>
    <submittedName>
        <fullName evidence="1">Uncharacterized protein</fullName>
    </submittedName>
</protein>
<sequence>MRIHTMTSRVGGHDCCVTFDLGLTMAVGLLLGTAEEVLPEDVGLDVAECEAFASDCDDLRPPPAIPAMTADRTNRPTTIAAAIPQPLAARLAGGLGDGTVMLPPDWLGVRQLWQWPERGVHLVARP</sequence>
<dbReference type="EMBL" id="JAINVZ010000005">
    <property type="protein sequence ID" value="MBY8885162.1"/>
    <property type="molecule type" value="Genomic_DNA"/>
</dbReference>
<evidence type="ECO:0000313" key="2">
    <source>
        <dbReference type="Proteomes" id="UP001198565"/>
    </source>
</evidence>
<gene>
    <name evidence="1" type="ORF">K7472_09935</name>
</gene>
<dbReference type="Proteomes" id="UP001198565">
    <property type="component" value="Unassembled WGS sequence"/>
</dbReference>
<reference evidence="1 2" key="1">
    <citation type="submission" date="2021-08" db="EMBL/GenBank/DDBJ databases">
        <title>Streptomyces sp. PTM05 isolated from lichen.</title>
        <authorList>
            <person name="Somphong A."/>
            <person name="Phongsopitanun W."/>
            <person name="Tanasupawat S."/>
        </authorList>
    </citation>
    <scope>NUCLEOTIDE SEQUENCE [LARGE SCALE GENOMIC DNA]</scope>
    <source>
        <strain evidence="1 2">Ptm05</strain>
    </source>
</reference>
<keyword evidence="2" id="KW-1185">Reference proteome</keyword>
<name>A0ABS7QPR4_9ACTN</name>
<organism evidence="1 2">
    <name type="scientific">Streptantibioticus parmotrematis</name>
    <dbReference type="NCBI Taxonomy" id="2873249"/>
    <lineage>
        <taxon>Bacteria</taxon>
        <taxon>Bacillati</taxon>
        <taxon>Actinomycetota</taxon>
        <taxon>Actinomycetes</taxon>
        <taxon>Kitasatosporales</taxon>
        <taxon>Streptomycetaceae</taxon>
        <taxon>Streptantibioticus</taxon>
    </lineage>
</organism>
<accession>A0ABS7QPR4</accession>
<comment type="caution">
    <text evidence="1">The sequence shown here is derived from an EMBL/GenBank/DDBJ whole genome shotgun (WGS) entry which is preliminary data.</text>
</comment>
<proteinExistence type="predicted"/>